<dbReference type="AlphaFoldDB" id="A0A2T4GJD9"/>
<keyword evidence="3" id="KW-1185">Reference proteome</keyword>
<gene>
    <name evidence="2" type="ORF">FCULG_00000228</name>
</gene>
<dbReference type="OrthoDB" id="5142879at2759"/>
<proteinExistence type="predicted"/>
<dbReference type="EMBL" id="PVEM01000012">
    <property type="protein sequence ID" value="PTD03605.1"/>
    <property type="molecule type" value="Genomic_DNA"/>
</dbReference>
<evidence type="ECO:0000313" key="2">
    <source>
        <dbReference type="EMBL" id="PTD03605.1"/>
    </source>
</evidence>
<dbReference type="Proteomes" id="UP000241587">
    <property type="component" value="Unassembled WGS sequence"/>
</dbReference>
<comment type="caution">
    <text evidence="2">The sequence shown here is derived from an EMBL/GenBank/DDBJ whole genome shotgun (WGS) entry which is preliminary data.</text>
</comment>
<dbReference type="OMA" id="RCDESHE"/>
<feature type="region of interest" description="Disordered" evidence="1">
    <location>
        <begin position="177"/>
        <end position="207"/>
    </location>
</feature>
<evidence type="ECO:0000313" key="3">
    <source>
        <dbReference type="Proteomes" id="UP000241587"/>
    </source>
</evidence>
<name>A0A2T4GJD9_FUSCU</name>
<organism evidence="2 3">
    <name type="scientific">Fusarium culmorum</name>
    <dbReference type="NCBI Taxonomy" id="5516"/>
    <lineage>
        <taxon>Eukaryota</taxon>
        <taxon>Fungi</taxon>
        <taxon>Dikarya</taxon>
        <taxon>Ascomycota</taxon>
        <taxon>Pezizomycotina</taxon>
        <taxon>Sordariomycetes</taxon>
        <taxon>Hypocreomycetidae</taxon>
        <taxon>Hypocreales</taxon>
        <taxon>Nectriaceae</taxon>
        <taxon>Fusarium</taxon>
    </lineage>
</organism>
<reference evidence="2 3" key="1">
    <citation type="submission" date="2018-02" db="EMBL/GenBank/DDBJ databases">
        <title>Fusarium culmorum secondary metabolites in fungal-bacterial-plant interactions.</title>
        <authorList>
            <person name="Schmidt R."/>
        </authorList>
    </citation>
    <scope>NUCLEOTIDE SEQUENCE [LARGE SCALE GENOMIC DNA]</scope>
    <source>
        <strain evidence="2 3">PV</strain>
    </source>
</reference>
<sequence length="207" mass="23014">MDLLSGVGGCCSSTDKVESLARRDSSISLDDGAYKRIFDEPREPFLGSTLPTPSLASSPSVVAPMDVYLRCDESHESRMMRLGGTTLQQYKHELEDMSPAETCSWEFVPAQIPHTPVLQPALSPKPTANPSHTSGHKNIMSGSDMSELALSVDSQPLGDDTERYEEAIAEYKAASKRFKQIRSKVSKRPRIFKDRPRRRGEKRKADE</sequence>
<accession>A0A2T4GJD9</accession>
<evidence type="ECO:0000256" key="1">
    <source>
        <dbReference type="SAM" id="MobiDB-lite"/>
    </source>
</evidence>
<protein>
    <submittedName>
        <fullName evidence="2">Uncharacterized protein</fullName>
    </submittedName>
</protein>